<keyword evidence="2" id="KW-1185">Reference proteome</keyword>
<evidence type="ECO:0000313" key="2">
    <source>
        <dbReference type="Proteomes" id="UP001207468"/>
    </source>
</evidence>
<dbReference type="Proteomes" id="UP001207468">
    <property type="component" value="Unassembled WGS sequence"/>
</dbReference>
<evidence type="ECO:0000313" key="1">
    <source>
        <dbReference type="EMBL" id="KAI9451792.1"/>
    </source>
</evidence>
<name>A0ACC0TYE4_9AGAM</name>
<organism evidence="1 2">
    <name type="scientific">Russula earlei</name>
    <dbReference type="NCBI Taxonomy" id="71964"/>
    <lineage>
        <taxon>Eukaryota</taxon>
        <taxon>Fungi</taxon>
        <taxon>Dikarya</taxon>
        <taxon>Basidiomycota</taxon>
        <taxon>Agaricomycotina</taxon>
        <taxon>Agaricomycetes</taxon>
        <taxon>Russulales</taxon>
        <taxon>Russulaceae</taxon>
        <taxon>Russula</taxon>
    </lineage>
</organism>
<proteinExistence type="predicted"/>
<dbReference type="EMBL" id="JAGFNK010000359">
    <property type="protein sequence ID" value="KAI9451792.1"/>
    <property type="molecule type" value="Genomic_DNA"/>
</dbReference>
<comment type="caution">
    <text evidence="1">The sequence shown here is derived from an EMBL/GenBank/DDBJ whole genome shotgun (WGS) entry which is preliminary data.</text>
</comment>
<protein>
    <submittedName>
        <fullName evidence="1">FAD/NAD(P)-binding domain-containing protein</fullName>
    </submittedName>
</protein>
<gene>
    <name evidence="1" type="ORF">F5148DRAFT_534386</name>
</gene>
<reference evidence="1" key="1">
    <citation type="submission" date="2021-03" db="EMBL/GenBank/DDBJ databases">
        <title>Evolutionary priming and transition to the ectomycorrhizal habit in an iconic lineage of mushroom-forming fungi: is preadaptation a requirement?</title>
        <authorList>
            <consortium name="DOE Joint Genome Institute"/>
            <person name="Looney B.P."/>
            <person name="Miyauchi S."/>
            <person name="Morin E."/>
            <person name="Drula E."/>
            <person name="Courty P.E."/>
            <person name="Chicoki N."/>
            <person name="Fauchery L."/>
            <person name="Kohler A."/>
            <person name="Kuo A."/>
            <person name="LaButti K."/>
            <person name="Pangilinan J."/>
            <person name="Lipzen A."/>
            <person name="Riley R."/>
            <person name="Andreopoulos W."/>
            <person name="He G."/>
            <person name="Johnson J."/>
            <person name="Barry K.W."/>
            <person name="Grigoriev I.V."/>
            <person name="Nagy L."/>
            <person name="Hibbett D."/>
            <person name="Henrissat B."/>
            <person name="Matheny P.B."/>
            <person name="Labbe J."/>
            <person name="Martin A.F."/>
        </authorList>
    </citation>
    <scope>NUCLEOTIDE SEQUENCE</scope>
    <source>
        <strain evidence="1">BPL698</strain>
    </source>
</reference>
<sequence length="533" mass="59769">MLKIILSALIAGSLSRAFQFQLPLDILDRFRLTKPEHPPPPPVVISSSRPPRIAIIGAGAGGSSAAFWISKAKERYNLDVTVDVYERSDYIGGRSTTAHPYNDTAYEPVELGASIFVGVNKNLQRAVKEFNFSLYGFDDEDGDLGIWDGEQVLYTAKGSGTLASLLSKLKFLWRYGYRSPTKTQELIRAMLDKYVTLYDPDTPKWASIEALNDALNWTEFITQTGAEYFQSRGISEQYATEIIEAGTRVNYAQNIDRIHALEAMCSLAADGGVSVRGGNWQIFEQFVKRSGAQVFLNTEVIGIKRLSDHAWTVVTEKERRNYEAVVIAAPYHTSHITLPADLSTLIPPQPYVHLHVTLLTTAAATPNPVYFGYKPGSRPPTTVLTTFNGAREGGNASEFLSLTYHGKTKFAKNETHERQETDEWVVKIFSMERISDEWLSSVFQNQVGWVLRKEWNSYPVLPPTTSFPPIKLDSGLFYVNAFEPFISAMETETLASRNVVDLLLREKFNSSICLMEWENKADVSEGFVYGWDC</sequence>
<accession>A0ACC0TYE4</accession>